<feature type="signal peptide" evidence="1">
    <location>
        <begin position="1"/>
        <end position="18"/>
    </location>
</feature>
<proteinExistence type="predicted"/>
<reference evidence="2" key="1">
    <citation type="journal article" date="2020" name="mSystems">
        <title>Genome- and Community-Level Interaction Insights into Carbon Utilization and Element Cycling Functions of Hydrothermarchaeota in Hydrothermal Sediment.</title>
        <authorList>
            <person name="Zhou Z."/>
            <person name="Liu Y."/>
            <person name="Xu W."/>
            <person name="Pan J."/>
            <person name="Luo Z.H."/>
            <person name="Li M."/>
        </authorList>
    </citation>
    <scope>NUCLEOTIDE SEQUENCE [LARGE SCALE GENOMIC DNA]</scope>
    <source>
        <strain evidence="2">SpSt-488</strain>
    </source>
</reference>
<gene>
    <name evidence="2" type="ORF">ENS41_07885</name>
</gene>
<evidence type="ECO:0000256" key="1">
    <source>
        <dbReference type="SAM" id="SignalP"/>
    </source>
</evidence>
<dbReference type="EMBL" id="DSUT01000165">
    <property type="protein sequence ID" value="HGK28847.1"/>
    <property type="molecule type" value="Genomic_DNA"/>
</dbReference>
<comment type="caution">
    <text evidence="2">The sequence shown here is derived from an EMBL/GenBank/DDBJ whole genome shotgun (WGS) entry which is preliminary data.</text>
</comment>
<accession>A0A7C4CD40</accession>
<feature type="chain" id="PRO_5028092900" description="Glycosyl hydrolase family 32 N-terminal domain-containing protein" evidence="1">
    <location>
        <begin position="19"/>
        <end position="366"/>
    </location>
</feature>
<organism evidence="2">
    <name type="scientific">candidate division WOR-3 bacterium</name>
    <dbReference type="NCBI Taxonomy" id="2052148"/>
    <lineage>
        <taxon>Bacteria</taxon>
        <taxon>Bacteria division WOR-3</taxon>
    </lineage>
</organism>
<dbReference type="Gene3D" id="2.115.10.20">
    <property type="entry name" value="Glycosyl hydrolase domain, family 43"/>
    <property type="match status" value="1"/>
</dbReference>
<name>A0A7C4CD40_UNCW3</name>
<evidence type="ECO:0000313" key="2">
    <source>
        <dbReference type="EMBL" id="HGK28847.1"/>
    </source>
</evidence>
<keyword evidence="1" id="KW-0732">Signal</keyword>
<sequence>MNRAILAVAVLGLSLATAQPLQNRILIARSLDGLDWQRTGIVFCDSADVPDAVRGPDQRFYVHYQGLWDPRRDGIMVAISTDGLSNWERHQVSIPGTETWPGKPCDPDVIMFGDTFRLYFTGDPTGDGSPETHSAVSRDGWNFVLEPGIRFEVQNRAVLDPSLIRTGDTFRYFAGGADPGVNWHALSTDGLVFTRQPDVVLDSLMLSNGLALDTGYRFYGFRNLLPCGIKSLFSADGGTWTPEPGWRLQIDSTSPLEYRYVKDAAVVRADSGFIMYYVTRKREAALEESREPRRHGMGQLPSFVRGVLRLRGDSREHAGCRAELLDISGRKVTDLVSGANDVSGLAPGVYFVRSGLSSGLKVLLGE</sequence>
<evidence type="ECO:0008006" key="3">
    <source>
        <dbReference type="Google" id="ProtNLM"/>
    </source>
</evidence>
<dbReference type="AlphaFoldDB" id="A0A7C4CD40"/>
<dbReference type="InterPro" id="IPR023296">
    <property type="entry name" value="Glyco_hydro_beta-prop_sf"/>
</dbReference>
<protein>
    <recommendedName>
        <fullName evidence="3">Glycosyl hydrolase family 32 N-terminal domain-containing protein</fullName>
    </recommendedName>
</protein>
<dbReference type="SUPFAM" id="SSF75005">
    <property type="entry name" value="Arabinanase/levansucrase/invertase"/>
    <property type="match status" value="1"/>
</dbReference>